<dbReference type="HOGENOM" id="CLU_1434945_0_0_1"/>
<organism evidence="2 3">
    <name type="scientific">Piloderma croceum (strain F 1598)</name>
    <dbReference type="NCBI Taxonomy" id="765440"/>
    <lineage>
        <taxon>Eukaryota</taxon>
        <taxon>Fungi</taxon>
        <taxon>Dikarya</taxon>
        <taxon>Basidiomycota</taxon>
        <taxon>Agaricomycotina</taxon>
        <taxon>Agaricomycetes</taxon>
        <taxon>Agaricomycetidae</taxon>
        <taxon>Atheliales</taxon>
        <taxon>Atheliaceae</taxon>
        <taxon>Piloderma</taxon>
    </lineage>
</organism>
<evidence type="ECO:0000313" key="2">
    <source>
        <dbReference type="EMBL" id="KIM88323.1"/>
    </source>
</evidence>
<dbReference type="Proteomes" id="UP000054166">
    <property type="component" value="Unassembled WGS sequence"/>
</dbReference>
<reference evidence="3" key="2">
    <citation type="submission" date="2015-01" db="EMBL/GenBank/DDBJ databases">
        <title>Evolutionary Origins and Diversification of the Mycorrhizal Mutualists.</title>
        <authorList>
            <consortium name="DOE Joint Genome Institute"/>
            <consortium name="Mycorrhizal Genomics Consortium"/>
            <person name="Kohler A."/>
            <person name="Kuo A."/>
            <person name="Nagy L.G."/>
            <person name="Floudas D."/>
            <person name="Copeland A."/>
            <person name="Barry K.W."/>
            <person name="Cichocki N."/>
            <person name="Veneault-Fourrey C."/>
            <person name="LaButti K."/>
            <person name="Lindquist E.A."/>
            <person name="Lipzen A."/>
            <person name="Lundell T."/>
            <person name="Morin E."/>
            <person name="Murat C."/>
            <person name="Riley R."/>
            <person name="Ohm R."/>
            <person name="Sun H."/>
            <person name="Tunlid A."/>
            <person name="Henrissat B."/>
            <person name="Grigoriev I.V."/>
            <person name="Hibbett D.S."/>
            <person name="Martin F."/>
        </authorList>
    </citation>
    <scope>NUCLEOTIDE SEQUENCE [LARGE SCALE GENOMIC DNA]</scope>
    <source>
        <strain evidence="3">F 1598</strain>
    </source>
</reference>
<keyword evidence="1" id="KW-0732">Signal</keyword>
<dbReference type="EMBL" id="KN832977">
    <property type="protein sequence ID" value="KIM88323.1"/>
    <property type="molecule type" value="Genomic_DNA"/>
</dbReference>
<sequence length="189" mass="21055">MFNIILLILALANSAFAATAWMYDDINCPSNELNSNGFGVRSLSADPQISDFPTTHQQQYFWSVMVTDIDQDEGYSIMSDDDNGQCNIIFVQLGILCLQTNYDDIFGASWFIPTQRALVALPATCKTVQHADVYYIALPGEQRKPYSITVAKQFDQAGAVNWSINSFNADKLDVVQEIIAQHANDLDQV</sequence>
<keyword evidence="3" id="KW-1185">Reference proteome</keyword>
<feature type="signal peptide" evidence="1">
    <location>
        <begin position="1"/>
        <end position="17"/>
    </location>
</feature>
<dbReference type="InParanoid" id="A0A0C3BPA7"/>
<reference evidence="2 3" key="1">
    <citation type="submission" date="2014-04" db="EMBL/GenBank/DDBJ databases">
        <authorList>
            <consortium name="DOE Joint Genome Institute"/>
            <person name="Kuo A."/>
            <person name="Tarkka M."/>
            <person name="Buscot F."/>
            <person name="Kohler A."/>
            <person name="Nagy L.G."/>
            <person name="Floudas D."/>
            <person name="Copeland A."/>
            <person name="Barry K.W."/>
            <person name="Cichocki N."/>
            <person name="Veneault-Fourrey C."/>
            <person name="LaButti K."/>
            <person name="Lindquist E.A."/>
            <person name="Lipzen A."/>
            <person name="Lundell T."/>
            <person name="Morin E."/>
            <person name="Murat C."/>
            <person name="Sun H."/>
            <person name="Tunlid A."/>
            <person name="Henrissat B."/>
            <person name="Grigoriev I.V."/>
            <person name="Hibbett D.S."/>
            <person name="Martin F."/>
            <person name="Nordberg H.P."/>
            <person name="Cantor M.N."/>
            <person name="Hua S.X."/>
        </authorList>
    </citation>
    <scope>NUCLEOTIDE SEQUENCE [LARGE SCALE GENOMIC DNA]</scope>
    <source>
        <strain evidence="2 3">F 1598</strain>
    </source>
</reference>
<accession>A0A0C3BPA7</accession>
<name>A0A0C3BPA7_PILCF</name>
<protein>
    <submittedName>
        <fullName evidence="2">Uncharacterized protein</fullName>
    </submittedName>
</protein>
<evidence type="ECO:0000256" key="1">
    <source>
        <dbReference type="SAM" id="SignalP"/>
    </source>
</evidence>
<proteinExistence type="predicted"/>
<evidence type="ECO:0000313" key="3">
    <source>
        <dbReference type="Proteomes" id="UP000054166"/>
    </source>
</evidence>
<dbReference type="AlphaFoldDB" id="A0A0C3BPA7"/>
<gene>
    <name evidence="2" type="ORF">PILCRDRAFT_85528</name>
</gene>
<feature type="chain" id="PRO_5002175758" evidence="1">
    <location>
        <begin position="18"/>
        <end position="189"/>
    </location>
</feature>